<sequence length="651" mass="76746">MDSENFIEDLKPYGILAKGDWRFCSFGTKIEISYATIESIDFNTLQKKGIKELTIAFSKILNIKFSNQNDVKIYFTKCNFLEQVFALKYNFEKEVGFFGCSFEKEVNFNRAIFQDKVIFFNAKFLANQKDNEIIENNFIKTIFENKVDFSGAEFQARVNFKFSKFKGEAKFIETKFLANQKDNEIIENSFRETSFEKEVDFSGAEFQARVNFSISRFKGEARFIKAQFLANQKDNEIIENSFENVTFEKEVFFNGTSFQTIANFYKATFKDMVSFEEVSFQAKVSFNKAIFQDKVIFFNAKFLAKQEGNQIIKNSLKKVTFKKQIDFSNCQFLKEVDFKNNEFYEAYFKMSKFKDNVYFNNSYFKDYADFHECEFEKNACFYGVKFEKAPNFSQAIFKENLNAVNINLNFDFEDLEKKINQECEEFNKNKKEQDKKSLDKFANDFRDSFRVLKNASIKDNNSLDASNFHKCELYCKEIELNSKKPKKFSKEWLDKYQLMFYRNLCDHHTDLILNLRWLIAIVGFFASILFVLKYGNGNLSKFFSIDNDLLKVLKNILDVKALNDSNAVYLIFIYSFIGLLFVRTFFILYYAVICFFYITISPFNLFQMVSFTFKSRQACLENITIFLYIFCISLVVFSLQKTARKNSIVPS</sequence>
<organism evidence="2 3">
    <name type="scientific">Campylobacter taeniopygiae</name>
    <dbReference type="NCBI Taxonomy" id="2510188"/>
    <lineage>
        <taxon>Bacteria</taxon>
        <taxon>Pseudomonadati</taxon>
        <taxon>Campylobacterota</taxon>
        <taxon>Epsilonproteobacteria</taxon>
        <taxon>Campylobacterales</taxon>
        <taxon>Campylobacteraceae</taxon>
        <taxon>Campylobacter</taxon>
    </lineage>
</organism>
<reference evidence="2 3" key="1">
    <citation type="submission" date="2018-05" db="EMBL/GenBank/DDBJ databases">
        <title>Novel Campyloabacter and Helicobacter Species and Strains.</title>
        <authorList>
            <person name="Mannion A.J."/>
            <person name="Shen Z."/>
            <person name="Fox J.G."/>
        </authorList>
    </citation>
    <scope>NUCLEOTIDE SEQUENCE [LARGE SCALE GENOMIC DNA]</scope>
    <source>
        <strain evidence="3">MIT10-5678</strain>
    </source>
</reference>
<keyword evidence="1" id="KW-0472">Membrane</keyword>
<dbReference type="Proteomes" id="UP000309584">
    <property type="component" value="Unassembled WGS sequence"/>
</dbReference>
<name>A0ABY2TLQ3_9BACT</name>
<proteinExistence type="predicted"/>
<comment type="caution">
    <text evidence="2">The sequence shown here is derived from an EMBL/GenBank/DDBJ whole genome shotgun (WGS) entry which is preliminary data.</text>
</comment>
<keyword evidence="3" id="KW-1185">Reference proteome</keyword>
<dbReference type="RefSeq" id="WP_137623179.1">
    <property type="nucleotide sequence ID" value="NZ_NXLY01000001.1"/>
</dbReference>
<evidence type="ECO:0000313" key="3">
    <source>
        <dbReference type="Proteomes" id="UP000309584"/>
    </source>
</evidence>
<evidence type="ECO:0000256" key="1">
    <source>
        <dbReference type="SAM" id="Phobius"/>
    </source>
</evidence>
<accession>A0ABY2TLQ3</accession>
<keyword evidence="1" id="KW-1133">Transmembrane helix</keyword>
<feature type="transmembrane region" description="Helical" evidence="1">
    <location>
        <begin position="587"/>
        <end position="606"/>
    </location>
</feature>
<feature type="transmembrane region" description="Helical" evidence="1">
    <location>
        <begin position="618"/>
        <end position="639"/>
    </location>
</feature>
<feature type="transmembrane region" description="Helical" evidence="1">
    <location>
        <begin position="511"/>
        <end position="532"/>
    </location>
</feature>
<feature type="transmembrane region" description="Helical" evidence="1">
    <location>
        <begin position="561"/>
        <end position="581"/>
    </location>
</feature>
<gene>
    <name evidence="2" type="ORF">CQA75_00960</name>
</gene>
<evidence type="ECO:0000313" key="2">
    <source>
        <dbReference type="EMBL" id="TKX34842.1"/>
    </source>
</evidence>
<dbReference type="EMBL" id="NXLY01000001">
    <property type="protein sequence ID" value="TKX34842.1"/>
    <property type="molecule type" value="Genomic_DNA"/>
</dbReference>
<keyword evidence="1" id="KW-0812">Transmembrane</keyword>
<evidence type="ECO:0008006" key="4">
    <source>
        <dbReference type="Google" id="ProtNLM"/>
    </source>
</evidence>
<dbReference type="Pfam" id="PF13576">
    <property type="entry name" value="Pentapeptide_3"/>
    <property type="match status" value="2"/>
</dbReference>
<dbReference type="InterPro" id="IPR001646">
    <property type="entry name" value="5peptide_repeat"/>
</dbReference>
<protein>
    <recommendedName>
        <fullName evidence="4">Pentapeptide repeat-containing protein</fullName>
    </recommendedName>
</protein>